<sequence>MTDAKPSGIPSLATTTFDSWERTIRRHCMQHGLINFFKPSVAPVDPAALSIYETNCTKAAGIFIQYMGDKVAIRWVGFGYHLPEIQIRHIRLQCRCTTHHNISTA</sequence>
<organism evidence="2 4">
    <name type="scientific">Puccinia coronata f. sp. avenae</name>
    <dbReference type="NCBI Taxonomy" id="200324"/>
    <lineage>
        <taxon>Eukaryota</taxon>
        <taxon>Fungi</taxon>
        <taxon>Dikarya</taxon>
        <taxon>Basidiomycota</taxon>
        <taxon>Pucciniomycotina</taxon>
        <taxon>Pucciniomycetes</taxon>
        <taxon>Pucciniales</taxon>
        <taxon>Pucciniaceae</taxon>
        <taxon>Puccinia</taxon>
    </lineage>
</organism>
<keyword evidence="3" id="KW-1185">Reference proteome</keyword>
<evidence type="ECO:0000313" key="2">
    <source>
        <dbReference type="EMBL" id="PLW18898.1"/>
    </source>
</evidence>
<dbReference type="EMBL" id="PGCJ01000890">
    <property type="protein sequence ID" value="PLW15651.1"/>
    <property type="molecule type" value="Genomic_DNA"/>
</dbReference>
<accession>A0A2N5T0B1</accession>
<dbReference type="Proteomes" id="UP000235392">
    <property type="component" value="Unassembled WGS sequence"/>
</dbReference>
<evidence type="ECO:0000313" key="4">
    <source>
        <dbReference type="Proteomes" id="UP000235392"/>
    </source>
</evidence>
<evidence type="ECO:0000313" key="1">
    <source>
        <dbReference type="EMBL" id="PLW15651.1"/>
    </source>
</evidence>
<dbReference type="EMBL" id="PGCI01000724">
    <property type="protein sequence ID" value="PLW18898.1"/>
    <property type="molecule type" value="Genomic_DNA"/>
</dbReference>
<gene>
    <name evidence="1" type="ORF">PCANC_15101</name>
    <name evidence="2" type="ORF">PCASD_22037</name>
</gene>
<dbReference type="AlphaFoldDB" id="A0A2N5T0B1"/>
<protein>
    <submittedName>
        <fullName evidence="2">Uncharacterized protein</fullName>
    </submittedName>
</protein>
<proteinExistence type="predicted"/>
<comment type="caution">
    <text evidence="2">The sequence shown here is derived from an EMBL/GenBank/DDBJ whole genome shotgun (WGS) entry which is preliminary data.</text>
</comment>
<dbReference type="Proteomes" id="UP000235388">
    <property type="component" value="Unassembled WGS sequence"/>
</dbReference>
<name>A0A2N5T0B1_9BASI</name>
<evidence type="ECO:0000313" key="3">
    <source>
        <dbReference type="Proteomes" id="UP000235388"/>
    </source>
</evidence>
<dbReference type="OrthoDB" id="2517503at2759"/>
<reference evidence="3 4" key="1">
    <citation type="submission" date="2017-11" db="EMBL/GenBank/DDBJ databases">
        <title>De novo assembly and phasing of dikaryotic genomes from two isolates of Puccinia coronata f. sp. avenae, the causal agent of oat crown rust.</title>
        <authorList>
            <person name="Miller M.E."/>
            <person name="Zhang Y."/>
            <person name="Omidvar V."/>
            <person name="Sperschneider J."/>
            <person name="Schwessinger B."/>
            <person name="Raley C."/>
            <person name="Palmer J.M."/>
            <person name="Garnica D."/>
            <person name="Upadhyaya N."/>
            <person name="Rathjen J."/>
            <person name="Taylor J.M."/>
            <person name="Park R.F."/>
            <person name="Dodds P.N."/>
            <person name="Hirsch C.D."/>
            <person name="Kianian S.F."/>
            <person name="Figueroa M."/>
        </authorList>
    </citation>
    <scope>NUCLEOTIDE SEQUENCE [LARGE SCALE GENOMIC DNA]</scope>
    <source>
        <strain evidence="1">12NC29</strain>
        <strain evidence="2">12SD80</strain>
    </source>
</reference>